<name>A0ABP9V349_9BACT</name>
<organism evidence="3 4">
    <name type="scientific">Rubritalea halochordaticola</name>
    <dbReference type="NCBI Taxonomy" id="714537"/>
    <lineage>
        <taxon>Bacteria</taxon>
        <taxon>Pseudomonadati</taxon>
        <taxon>Verrucomicrobiota</taxon>
        <taxon>Verrucomicrobiia</taxon>
        <taxon>Verrucomicrobiales</taxon>
        <taxon>Rubritaleaceae</taxon>
        <taxon>Rubritalea</taxon>
    </lineage>
</organism>
<dbReference type="Gene3D" id="3.30.460.10">
    <property type="entry name" value="Beta Polymerase, domain 2"/>
    <property type="match status" value="1"/>
</dbReference>
<comment type="similarity">
    <text evidence="1 2">Belongs to the Iojap/RsfS family.</text>
</comment>
<dbReference type="EMBL" id="BAABRL010000012">
    <property type="protein sequence ID" value="GAA5497081.1"/>
    <property type="molecule type" value="Genomic_DNA"/>
</dbReference>
<evidence type="ECO:0000256" key="2">
    <source>
        <dbReference type="HAMAP-Rule" id="MF_01477"/>
    </source>
</evidence>
<dbReference type="HAMAP" id="MF_01477">
    <property type="entry name" value="Iojap_RsfS"/>
    <property type="match status" value="1"/>
</dbReference>
<comment type="function">
    <text evidence="2">Functions as a ribosomal silencing factor. Interacts with ribosomal protein uL14 (rplN), blocking formation of intersubunit bridge B8. Prevents association of the 30S and 50S ribosomal subunits and the formation of functional ribosomes, thus repressing translation.</text>
</comment>
<dbReference type="SUPFAM" id="SSF81301">
    <property type="entry name" value="Nucleotidyltransferase"/>
    <property type="match status" value="1"/>
</dbReference>
<evidence type="ECO:0000313" key="4">
    <source>
        <dbReference type="Proteomes" id="UP001424741"/>
    </source>
</evidence>
<dbReference type="PANTHER" id="PTHR21043">
    <property type="entry name" value="IOJAP SUPERFAMILY ORTHOLOG"/>
    <property type="match status" value="1"/>
</dbReference>
<dbReference type="NCBIfam" id="TIGR00090">
    <property type="entry name" value="rsfS_iojap_ybeB"/>
    <property type="match status" value="1"/>
</dbReference>
<keyword evidence="4" id="KW-1185">Reference proteome</keyword>
<proteinExistence type="inferred from homology"/>
<keyword evidence="2" id="KW-0678">Repressor</keyword>
<evidence type="ECO:0000313" key="3">
    <source>
        <dbReference type="EMBL" id="GAA5497081.1"/>
    </source>
</evidence>
<dbReference type="InterPro" id="IPR004394">
    <property type="entry name" value="Iojap/RsfS/C7orf30"/>
</dbReference>
<reference evidence="3 4" key="1">
    <citation type="submission" date="2024-02" db="EMBL/GenBank/DDBJ databases">
        <title>Rubritalea halochordaticola NBRC 107102.</title>
        <authorList>
            <person name="Ichikawa N."/>
            <person name="Katano-Makiyama Y."/>
            <person name="Hidaka K."/>
        </authorList>
    </citation>
    <scope>NUCLEOTIDE SEQUENCE [LARGE SCALE GENOMIC DNA]</scope>
    <source>
        <strain evidence="3 4">NBRC 107102</strain>
    </source>
</reference>
<keyword evidence="2" id="KW-0963">Cytoplasm</keyword>
<dbReference type="PANTHER" id="PTHR21043:SF0">
    <property type="entry name" value="MITOCHONDRIAL ASSEMBLY OF RIBOSOMAL LARGE SUBUNIT PROTEIN 1"/>
    <property type="match status" value="1"/>
</dbReference>
<comment type="subcellular location">
    <subcellularLocation>
        <location evidence="2">Cytoplasm</location>
    </subcellularLocation>
</comment>
<gene>
    <name evidence="2 3" type="primary">rsfS</name>
    <name evidence="3" type="ORF">Rhal01_03270</name>
</gene>
<keyword evidence="2" id="KW-0810">Translation regulation</keyword>
<sequence>MTKVEGIELAKACALAADENKAEDIKIIDVRGLSTLTDFMVICSGNSMPHLKAVLRDTEGLVLERHGVKPYKTEGRAETKWVVLDYVDVMVHVMHEDMRTLYGLEELWGDGKDVQWQEEPASEE</sequence>
<comment type="subunit">
    <text evidence="2">Interacts with ribosomal protein uL14 (rplN).</text>
</comment>
<protein>
    <recommendedName>
        <fullName evidence="2">Ribosomal silencing factor RsfS</fullName>
    </recommendedName>
</protein>
<evidence type="ECO:0000256" key="1">
    <source>
        <dbReference type="ARBA" id="ARBA00010574"/>
    </source>
</evidence>
<comment type="caution">
    <text evidence="3">The sequence shown here is derived from an EMBL/GenBank/DDBJ whole genome shotgun (WGS) entry which is preliminary data.</text>
</comment>
<dbReference type="InterPro" id="IPR043519">
    <property type="entry name" value="NT_sf"/>
</dbReference>
<dbReference type="Pfam" id="PF02410">
    <property type="entry name" value="RsfS"/>
    <property type="match status" value="1"/>
</dbReference>
<dbReference type="Proteomes" id="UP001424741">
    <property type="component" value="Unassembled WGS sequence"/>
</dbReference>
<dbReference type="RefSeq" id="WP_346189650.1">
    <property type="nucleotide sequence ID" value="NZ_BAABRL010000012.1"/>
</dbReference>
<accession>A0ABP9V349</accession>